<proteinExistence type="inferred from homology"/>
<evidence type="ECO:0000256" key="2">
    <source>
        <dbReference type="ARBA" id="ARBA00022857"/>
    </source>
</evidence>
<dbReference type="EMBL" id="JACSNV010000004">
    <property type="protein sequence ID" value="MBM6877259.1"/>
    <property type="molecule type" value="Genomic_DNA"/>
</dbReference>
<gene>
    <name evidence="5" type="ORF">H9X83_03670</name>
</gene>
<sequence>MEKTFTLSNGVTIPSVGYGTYKVIDASAADIVRTALECGYRHLDTARIYGNEKEVGEGMQMSSVPRNEIFLTSKVWKTHLSYDDALRSVEESLKDLQTDYLDLCLLHWPMPEGDHAHWQQRDLAAWQALERLYEEKVVHAIGVSNFLPHHLMPLLAKANIKPMVDQLEIHPGYCQPYAMSFCQKEGIQVEAWSPLGRTRVLEEPLLLELAEKYGKSPAQICLRFALDNGVLPLPKSASLERMKANLDVFDFRLSPEDISRIFTMAQTGWSNQHPDTF</sequence>
<dbReference type="PANTHER" id="PTHR43827">
    <property type="entry name" value="2,5-DIKETO-D-GLUCONIC ACID REDUCTASE"/>
    <property type="match status" value="1"/>
</dbReference>
<dbReference type="Proteomes" id="UP000729290">
    <property type="component" value="Unassembled WGS sequence"/>
</dbReference>
<dbReference type="PRINTS" id="PR00069">
    <property type="entry name" value="ALDKETRDTASE"/>
</dbReference>
<dbReference type="InterPro" id="IPR018170">
    <property type="entry name" value="Aldo/ket_reductase_CS"/>
</dbReference>
<dbReference type="Pfam" id="PF00248">
    <property type="entry name" value="Aldo_ket_red"/>
    <property type="match status" value="1"/>
</dbReference>
<dbReference type="Gene3D" id="3.20.20.100">
    <property type="entry name" value="NADP-dependent oxidoreductase domain"/>
    <property type="match status" value="1"/>
</dbReference>
<comment type="caution">
    <text evidence="5">The sequence shown here is derived from an EMBL/GenBank/DDBJ whole genome shotgun (WGS) entry which is preliminary data.</text>
</comment>
<organism evidence="5 6">
    <name type="scientific">Anaerotignum lactatifermentans</name>
    <dbReference type="NCBI Taxonomy" id="160404"/>
    <lineage>
        <taxon>Bacteria</taxon>
        <taxon>Bacillati</taxon>
        <taxon>Bacillota</taxon>
        <taxon>Clostridia</taxon>
        <taxon>Lachnospirales</taxon>
        <taxon>Anaerotignaceae</taxon>
        <taxon>Anaerotignum</taxon>
    </lineage>
</organism>
<reference evidence="5 6" key="1">
    <citation type="journal article" date="2021" name="Sci. Rep.">
        <title>The distribution of antibiotic resistance genes in chicken gut microbiota commensals.</title>
        <authorList>
            <person name="Juricova H."/>
            <person name="Matiasovicova J."/>
            <person name="Kubasova T."/>
            <person name="Cejkova D."/>
            <person name="Rychlik I."/>
        </authorList>
    </citation>
    <scope>NUCLEOTIDE SEQUENCE [LARGE SCALE GENOMIC DNA]</scope>
    <source>
        <strain evidence="5 6">An431b</strain>
    </source>
</reference>
<feature type="domain" description="NADP-dependent oxidoreductase" evidence="4">
    <location>
        <begin position="22"/>
        <end position="261"/>
    </location>
</feature>
<dbReference type="InterPro" id="IPR023210">
    <property type="entry name" value="NADP_OxRdtase_dom"/>
</dbReference>
<evidence type="ECO:0000259" key="4">
    <source>
        <dbReference type="Pfam" id="PF00248"/>
    </source>
</evidence>
<evidence type="ECO:0000256" key="3">
    <source>
        <dbReference type="ARBA" id="ARBA00023002"/>
    </source>
</evidence>
<accession>A0ABS2G710</accession>
<name>A0ABS2G710_9FIRM</name>
<keyword evidence="6" id="KW-1185">Reference proteome</keyword>
<comment type="similarity">
    <text evidence="1">Belongs to the aldo/keto reductase family.</text>
</comment>
<evidence type="ECO:0000313" key="6">
    <source>
        <dbReference type="Proteomes" id="UP000729290"/>
    </source>
</evidence>
<protein>
    <submittedName>
        <fullName evidence="5">Aldo/keto reductase</fullName>
    </submittedName>
</protein>
<dbReference type="InterPro" id="IPR020471">
    <property type="entry name" value="AKR"/>
</dbReference>
<dbReference type="PANTHER" id="PTHR43827:SF3">
    <property type="entry name" value="NADP-DEPENDENT OXIDOREDUCTASE DOMAIN-CONTAINING PROTEIN"/>
    <property type="match status" value="1"/>
</dbReference>
<dbReference type="InterPro" id="IPR036812">
    <property type="entry name" value="NAD(P)_OxRdtase_dom_sf"/>
</dbReference>
<keyword evidence="3" id="KW-0560">Oxidoreductase</keyword>
<dbReference type="SUPFAM" id="SSF51430">
    <property type="entry name" value="NAD(P)-linked oxidoreductase"/>
    <property type="match status" value="1"/>
</dbReference>
<evidence type="ECO:0000256" key="1">
    <source>
        <dbReference type="ARBA" id="ARBA00007905"/>
    </source>
</evidence>
<evidence type="ECO:0000313" key="5">
    <source>
        <dbReference type="EMBL" id="MBM6877259.1"/>
    </source>
</evidence>
<keyword evidence="2" id="KW-0521">NADP</keyword>
<dbReference type="PROSITE" id="PS00063">
    <property type="entry name" value="ALDOKETO_REDUCTASE_3"/>
    <property type="match status" value="1"/>
</dbReference>
<dbReference type="PIRSF" id="PIRSF000097">
    <property type="entry name" value="AKR"/>
    <property type="match status" value="1"/>
</dbReference>
<dbReference type="PROSITE" id="PS00798">
    <property type="entry name" value="ALDOKETO_REDUCTASE_1"/>
    <property type="match status" value="1"/>
</dbReference>
<dbReference type="RefSeq" id="WP_205133270.1">
    <property type="nucleotide sequence ID" value="NZ_JACSNT010000005.1"/>
</dbReference>
<dbReference type="CDD" id="cd19071">
    <property type="entry name" value="AKR_AKR1-5-like"/>
    <property type="match status" value="1"/>
</dbReference>